<feature type="region of interest" description="Disordered" evidence="1">
    <location>
        <begin position="117"/>
        <end position="183"/>
    </location>
</feature>
<feature type="transmembrane region" description="Helical" evidence="2">
    <location>
        <begin position="86"/>
        <end position="104"/>
    </location>
</feature>
<sequence>MNLLFGFSGRIGRGQWWLAQLAVLVLLVVTVAALFHVVGISAGQKLRAFQSDRLSVNLVLLIGSALSLWINFAATIKRYHDLDKSGSWSLLLFIPYIGGLWVLVECGFFSGSDGNNDYGSPPGADDSRSDLNAHISRMKAERSVQQQSRPARLEQQASKMDSAPPAPQTRRPTGPTGFGRRGL</sequence>
<gene>
    <name evidence="3" type="ORF">EB235_25930</name>
</gene>
<feature type="transmembrane region" description="Helical" evidence="2">
    <location>
        <begin position="16"/>
        <end position="42"/>
    </location>
</feature>
<dbReference type="GO" id="GO:0005886">
    <property type="term" value="C:plasma membrane"/>
    <property type="evidence" value="ECO:0007669"/>
    <property type="project" value="TreeGrafter"/>
</dbReference>
<dbReference type="PANTHER" id="PTHR34980">
    <property type="entry name" value="INNER MEMBRANE PROTEIN-RELATED-RELATED"/>
    <property type="match status" value="1"/>
</dbReference>
<dbReference type="InterPro" id="IPR008523">
    <property type="entry name" value="DUF805"/>
</dbReference>
<dbReference type="RefSeq" id="WP_051429826.1">
    <property type="nucleotide sequence ID" value="NZ_CP033367.1"/>
</dbReference>
<dbReference type="PANTHER" id="PTHR34980:SF3">
    <property type="entry name" value="BLR8105 PROTEIN"/>
    <property type="match status" value="1"/>
</dbReference>
<keyword evidence="2" id="KW-1133">Transmembrane helix</keyword>
<feature type="compositionally biased region" description="Polar residues" evidence="1">
    <location>
        <begin position="143"/>
        <end position="159"/>
    </location>
</feature>
<evidence type="ECO:0000313" key="4">
    <source>
        <dbReference type="Proteomes" id="UP000503017"/>
    </source>
</evidence>
<evidence type="ECO:0000256" key="1">
    <source>
        <dbReference type="SAM" id="MobiDB-lite"/>
    </source>
</evidence>
<name>A0A6M7WXF3_RHILI</name>
<dbReference type="AlphaFoldDB" id="A0A6M7WXF3"/>
<keyword evidence="2" id="KW-0472">Membrane</keyword>
<dbReference type="EMBL" id="CP033367">
    <property type="protein sequence ID" value="QKD04498.1"/>
    <property type="molecule type" value="Genomic_DNA"/>
</dbReference>
<feature type="transmembrane region" description="Helical" evidence="2">
    <location>
        <begin position="54"/>
        <end position="74"/>
    </location>
</feature>
<reference evidence="3 4" key="1">
    <citation type="submission" date="2018-10" db="EMBL/GenBank/DDBJ databases">
        <authorList>
            <person name="Perry B.J."/>
            <person name="Sullivan J.T."/>
            <person name="Murphy R.J.T."/>
            <person name="Ramsay J.P."/>
            <person name="Ronson C.W."/>
        </authorList>
    </citation>
    <scope>NUCLEOTIDE SEQUENCE [LARGE SCALE GENOMIC DNA]</scope>
    <source>
        <strain evidence="3 4">R88b</strain>
    </source>
</reference>
<dbReference type="Pfam" id="PF05656">
    <property type="entry name" value="DUF805"/>
    <property type="match status" value="1"/>
</dbReference>
<evidence type="ECO:0000313" key="3">
    <source>
        <dbReference type="EMBL" id="QKD04498.1"/>
    </source>
</evidence>
<protein>
    <submittedName>
        <fullName evidence="3">DUF805 domain-containing protein</fullName>
    </submittedName>
</protein>
<organism evidence="3 4">
    <name type="scientific">Mesorhizobium loti R88b</name>
    <dbReference type="NCBI Taxonomy" id="935548"/>
    <lineage>
        <taxon>Bacteria</taxon>
        <taxon>Pseudomonadati</taxon>
        <taxon>Pseudomonadota</taxon>
        <taxon>Alphaproteobacteria</taxon>
        <taxon>Hyphomicrobiales</taxon>
        <taxon>Phyllobacteriaceae</taxon>
        <taxon>Mesorhizobium</taxon>
    </lineage>
</organism>
<proteinExistence type="predicted"/>
<keyword evidence="2" id="KW-0812">Transmembrane</keyword>
<dbReference type="Proteomes" id="UP000503017">
    <property type="component" value="Chromosome"/>
</dbReference>
<evidence type="ECO:0000256" key="2">
    <source>
        <dbReference type="SAM" id="Phobius"/>
    </source>
</evidence>
<accession>A0A6M7WXF3</accession>